<organism>
    <name type="scientific">Culex quinquefasciatus</name>
    <name type="common">Southern house mosquito</name>
    <name type="synonym">Culex pungens</name>
    <dbReference type="NCBI Taxonomy" id="7176"/>
    <lineage>
        <taxon>Eukaryota</taxon>
        <taxon>Metazoa</taxon>
        <taxon>Ecdysozoa</taxon>
        <taxon>Arthropoda</taxon>
        <taxon>Hexapoda</taxon>
        <taxon>Insecta</taxon>
        <taxon>Pterygota</taxon>
        <taxon>Neoptera</taxon>
        <taxon>Endopterygota</taxon>
        <taxon>Diptera</taxon>
        <taxon>Nematocera</taxon>
        <taxon>Culicoidea</taxon>
        <taxon>Culicidae</taxon>
        <taxon>Culicinae</taxon>
        <taxon>Culicini</taxon>
        <taxon>Culex</taxon>
        <taxon>Culex</taxon>
    </lineage>
</organism>
<dbReference type="GO" id="GO:0035869">
    <property type="term" value="C:ciliary transition zone"/>
    <property type="evidence" value="ECO:0007669"/>
    <property type="project" value="TreeGrafter"/>
</dbReference>
<dbReference type="Pfam" id="PF09799">
    <property type="entry name" value="Transmemb_17"/>
    <property type="match status" value="1"/>
</dbReference>
<reference evidence="6" key="1">
    <citation type="submission" date="2007-03" db="EMBL/GenBank/DDBJ databases">
        <title>Annotation of Culex pipiens quinquefasciatus.</title>
        <authorList>
            <consortium name="The Broad Institute Genome Sequencing Platform"/>
            <person name="Atkinson P.W."/>
            <person name="Hemingway J."/>
            <person name="Christensen B.M."/>
            <person name="Higgs S."/>
            <person name="Kodira C."/>
            <person name="Hannick L."/>
            <person name="Megy K."/>
            <person name="O'Leary S."/>
            <person name="Pearson M."/>
            <person name="Haas B.J."/>
            <person name="Mauceli E."/>
            <person name="Wortman J.R."/>
            <person name="Lee N.H."/>
            <person name="Guigo R."/>
            <person name="Stanke M."/>
            <person name="Alvarado L."/>
            <person name="Amedeo P."/>
            <person name="Antoine C.H."/>
            <person name="Arensburger P."/>
            <person name="Bidwell S.L."/>
            <person name="Crawford M."/>
            <person name="Camaro F."/>
            <person name="Devon K."/>
            <person name="Engels R."/>
            <person name="Hammond M."/>
            <person name="Howarth C."/>
            <person name="Koehrsen M."/>
            <person name="Lawson D."/>
            <person name="Montgomery P."/>
            <person name="Nene V."/>
            <person name="Nusbaum C."/>
            <person name="Puiu D."/>
            <person name="Romero-Severson J."/>
            <person name="Severson D.W."/>
            <person name="Shumway M."/>
            <person name="Sisk P."/>
            <person name="Stolte C."/>
            <person name="Zeng Q."/>
            <person name="Eisenstadt E."/>
            <person name="Fraser-Liggett C."/>
            <person name="Strausberg R."/>
            <person name="Galagan J."/>
            <person name="Birren B."/>
            <person name="Collins F.H."/>
        </authorList>
    </citation>
    <scope>NUCLEOTIDE SEQUENCE [LARGE SCALE GENOMIC DNA]</scope>
    <source>
        <strain evidence="6">JHB</strain>
    </source>
</reference>
<dbReference type="EMBL" id="DS231931">
    <property type="protein sequence ID" value="EDS27333.1"/>
    <property type="molecule type" value="Genomic_DNA"/>
</dbReference>
<name>B0WH08_CULQU</name>
<evidence type="ECO:0000313" key="6">
    <source>
        <dbReference type="EMBL" id="EDS27333.1"/>
    </source>
</evidence>
<evidence type="ECO:0000256" key="4">
    <source>
        <dbReference type="ARBA" id="ARBA00023136"/>
    </source>
</evidence>
<evidence type="ECO:0000256" key="2">
    <source>
        <dbReference type="ARBA" id="ARBA00022692"/>
    </source>
</evidence>
<dbReference type="GO" id="GO:0016020">
    <property type="term" value="C:membrane"/>
    <property type="evidence" value="ECO:0007669"/>
    <property type="project" value="UniProtKB-SubCell"/>
</dbReference>
<proteinExistence type="predicted"/>
<dbReference type="InParanoid" id="B0WH08"/>
<keyword evidence="3 5" id="KW-1133">Transmembrane helix</keyword>
<dbReference type="VEuPathDB" id="VectorBase:CQUJHB006158"/>
<reference evidence="7" key="2">
    <citation type="submission" date="2021-02" db="UniProtKB">
        <authorList>
            <consortium name="EnsemblMetazoa"/>
        </authorList>
    </citation>
    <scope>IDENTIFICATION</scope>
    <source>
        <strain evidence="7">JHB</strain>
    </source>
</reference>
<dbReference type="EnsemblMetazoa" id="CPIJ006109-RA">
    <property type="protein sequence ID" value="CPIJ006109-PA"/>
    <property type="gene ID" value="CPIJ006109"/>
</dbReference>
<dbReference type="VEuPathDB" id="VectorBase:CPIJ006109"/>
<dbReference type="KEGG" id="cqu:CpipJ_CPIJ006109"/>
<keyword evidence="4 5" id="KW-0472">Membrane</keyword>
<evidence type="ECO:0000256" key="1">
    <source>
        <dbReference type="ARBA" id="ARBA00004141"/>
    </source>
</evidence>
<dbReference type="PANTHER" id="PTHR13531">
    <property type="entry name" value="GEO07735P1-RELATED-RELATED"/>
    <property type="match status" value="1"/>
</dbReference>
<dbReference type="GO" id="GO:1905515">
    <property type="term" value="P:non-motile cilium assembly"/>
    <property type="evidence" value="ECO:0007669"/>
    <property type="project" value="TreeGrafter"/>
</dbReference>
<gene>
    <name evidence="7" type="primary">6038159</name>
    <name evidence="6" type="ORF">CpipJ_CPIJ006109</name>
</gene>
<dbReference type="HOGENOM" id="CLU_1580046_0_0_1"/>
<dbReference type="Proteomes" id="UP000002320">
    <property type="component" value="Unassembled WGS sequence"/>
</dbReference>
<feature type="transmembrane region" description="Helical" evidence="5">
    <location>
        <begin position="104"/>
        <end position="125"/>
    </location>
</feature>
<feature type="transmembrane region" description="Helical" evidence="5">
    <location>
        <begin position="137"/>
        <end position="158"/>
    </location>
</feature>
<keyword evidence="2 5" id="KW-0812">Transmembrane</keyword>
<accession>B0WH08</accession>
<dbReference type="OrthoDB" id="262535at2759"/>
<evidence type="ECO:0000256" key="3">
    <source>
        <dbReference type="ARBA" id="ARBA00022989"/>
    </source>
</evidence>
<keyword evidence="8" id="KW-1185">Reference proteome</keyword>
<evidence type="ECO:0000313" key="7">
    <source>
        <dbReference type="EnsemblMetazoa" id="CPIJ006109-PA"/>
    </source>
</evidence>
<dbReference type="eggNOG" id="KOG4502">
    <property type="taxonomic scope" value="Eukaryota"/>
</dbReference>
<sequence length="169" mass="18989">MSMASSIEQYRKGAVFGDWADRLEYTFKANKVEVSCGVGQTRTNIDVLPTTDCRRRWKLLPPQNRGFLLLIPDPLTRTVSSGRSAADGRQLATAMGNPSLTYEILLYLNSFYFGMFAMCELGMHTLKAVNLKYPEHILMRETCLLLALIVLETIRIILGRKGSLSDHGE</sequence>
<evidence type="ECO:0000256" key="5">
    <source>
        <dbReference type="SAM" id="Phobius"/>
    </source>
</evidence>
<dbReference type="STRING" id="7176.B0WH08"/>
<dbReference type="AlphaFoldDB" id="B0WH08"/>
<protein>
    <submittedName>
        <fullName evidence="6 7">Uncharacterized protein</fullName>
    </submittedName>
</protein>
<dbReference type="PANTHER" id="PTHR13531:SF0">
    <property type="entry name" value="GEO07735P1-RELATED"/>
    <property type="match status" value="1"/>
</dbReference>
<comment type="subcellular location">
    <subcellularLocation>
        <location evidence="1">Membrane</location>
        <topology evidence="1">Multi-pass membrane protein</topology>
    </subcellularLocation>
</comment>
<dbReference type="InterPro" id="IPR019184">
    <property type="entry name" value="Uncharacterised_TM-17"/>
</dbReference>
<evidence type="ECO:0000313" key="8">
    <source>
        <dbReference type="Proteomes" id="UP000002320"/>
    </source>
</evidence>